<feature type="chain" id="PRO_5044771832" evidence="5">
    <location>
        <begin position="24"/>
        <end position="189"/>
    </location>
</feature>
<evidence type="ECO:0000256" key="4">
    <source>
        <dbReference type="ARBA" id="ARBA00023263"/>
    </source>
</evidence>
<dbReference type="PANTHER" id="PTHR33420">
    <property type="entry name" value="FIMBRIAL SUBUNIT ELFA-RELATED"/>
    <property type="match status" value="1"/>
</dbReference>
<dbReference type="Pfam" id="PF16970">
    <property type="entry name" value="FimA"/>
    <property type="match status" value="1"/>
</dbReference>
<dbReference type="Proteomes" id="UP000057910">
    <property type="component" value="Unassembled WGS sequence"/>
</dbReference>
<evidence type="ECO:0000256" key="3">
    <source>
        <dbReference type="ARBA" id="ARBA00022729"/>
    </source>
</evidence>
<dbReference type="SUPFAM" id="SSF49401">
    <property type="entry name" value="Bacterial adhesins"/>
    <property type="match status" value="1"/>
</dbReference>
<reference evidence="6 7" key="1">
    <citation type="submission" date="2015-11" db="EMBL/GenBank/DDBJ databases">
        <title>Expanding the genomic diversity of Burkholderia species for the development of highly accurate diagnostics.</title>
        <authorList>
            <person name="Sahl J."/>
            <person name="Keim P."/>
            <person name="Wagner D."/>
        </authorList>
    </citation>
    <scope>NUCLEOTIDE SEQUENCE [LARGE SCALE GENOMIC DNA]</scope>
    <source>
        <strain evidence="6 7">MSMB1585WGS</strain>
    </source>
</reference>
<comment type="subcellular location">
    <subcellularLocation>
        <location evidence="1">Fimbrium</location>
    </subcellularLocation>
</comment>
<comment type="caution">
    <text evidence="6">The sequence shown here is derived from an EMBL/GenBank/DDBJ whole genome shotgun (WGS) entry which is preliminary data.</text>
</comment>
<sequence>MNRNAILLPAAGLVLTMATTAHASDGTINFTGSVVASTCKINGGTNDLTVTLPKAATNQLASAGQTVGRTPFTLSLSGCTSPVDADGKPVQGVPANVSVVFEPGPNVNLATGRLKPAGANSAANVEVSIQSDGYKDIMIGAQSADQGSQTVAIDKTGNATLQYAAQYYATGQSTAGSVNTSVTYSVIYP</sequence>
<protein>
    <submittedName>
        <fullName evidence="6">Fimbrial protein</fullName>
    </submittedName>
</protein>
<dbReference type="InterPro" id="IPR008966">
    <property type="entry name" value="Adhesion_dom_sf"/>
</dbReference>
<evidence type="ECO:0000256" key="1">
    <source>
        <dbReference type="ARBA" id="ARBA00004561"/>
    </source>
</evidence>
<keyword evidence="3 5" id="KW-0732">Signal</keyword>
<keyword evidence="4" id="KW-0281">Fimbrium</keyword>
<dbReference type="InterPro" id="IPR036937">
    <property type="entry name" value="Adhesion_dom_fimbrial_sf"/>
</dbReference>
<gene>
    <name evidence="6" type="ORF">WJ68_20210</name>
</gene>
<evidence type="ECO:0000256" key="5">
    <source>
        <dbReference type="SAM" id="SignalP"/>
    </source>
</evidence>
<dbReference type="EMBL" id="LPAD01000081">
    <property type="protein sequence ID" value="KVN81593.1"/>
    <property type="molecule type" value="Genomic_DNA"/>
</dbReference>
<evidence type="ECO:0000313" key="7">
    <source>
        <dbReference type="Proteomes" id="UP000057910"/>
    </source>
</evidence>
<comment type="similarity">
    <text evidence="2">Belongs to the fimbrial protein family.</text>
</comment>
<dbReference type="InterPro" id="IPR050263">
    <property type="entry name" value="Bact_Fimbrial_Adh_Pro"/>
</dbReference>
<feature type="signal peptide" evidence="5">
    <location>
        <begin position="1"/>
        <end position="23"/>
    </location>
</feature>
<dbReference type="AlphaFoldDB" id="A0ABD4DXA7"/>
<organism evidence="6 7">
    <name type="scientific">Burkholderia ubonensis</name>
    <dbReference type="NCBI Taxonomy" id="101571"/>
    <lineage>
        <taxon>Bacteria</taxon>
        <taxon>Pseudomonadati</taxon>
        <taxon>Pseudomonadota</taxon>
        <taxon>Betaproteobacteria</taxon>
        <taxon>Burkholderiales</taxon>
        <taxon>Burkholderiaceae</taxon>
        <taxon>Burkholderia</taxon>
        <taxon>Burkholderia cepacia complex</taxon>
    </lineage>
</organism>
<proteinExistence type="inferred from homology"/>
<dbReference type="GO" id="GO:0009289">
    <property type="term" value="C:pilus"/>
    <property type="evidence" value="ECO:0007669"/>
    <property type="project" value="UniProtKB-SubCell"/>
</dbReference>
<name>A0ABD4DXA7_9BURK</name>
<dbReference type="InterPro" id="IPR039458">
    <property type="entry name" value="FimA-like"/>
</dbReference>
<dbReference type="Gene3D" id="2.60.40.1090">
    <property type="entry name" value="Fimbrial-type adhesion domain"/>
    <property type="match status" value="1"/>
</dbReference>
<evidence type="ECO:0000313" key="6">
    <source>
        <dbReference type="EMBL" id="KVN81593.1"/>
    </source>
</evidence>
<dbReference type="PANTHER" id="PTHR33420:SF3">
    <property type="entry name" value="FIMBRIAL SUBUNIT ELFA"/>
    <property type="match status" value="1"/>
</dbReference>
<accession>A0ABD4DXA7</accession>
<evidence type="ECO:0000256" key="2">
    <source>
        <dbReference type="ARBA" id="ARBA00006671"/>
    </source>
</evidence>